<feature type="compositionally biased region" description="Basic and acidic residues" evidence="1">
    <location>
        <begin position="1"/>
        <end position="10"/>
    </location>
</feature>
<dbReference type="AlphaFoldDB" id="E6SLK5"/>
<protein>
    <submittedName>
        <fullName evidence="2">Uncharacterized protein</fullName>
    </submittedName>
</protein>
<feature type="compositionally biased region" description="Low complexity" evidence="1">
    <location>
        <begin position="166"/>
        <end position="191"/>
    </location>
</feature>
<evidence type="ECO:0000256" key="1">
    <source>
        <dbReference type="SAM" id="MobiDB-lite"/>
    </source>
</evidence>
<dbReference type="EMBL" id="CP002344">
    <property type="protein sequence ID" value="ADU50272.1"/>
    <property type="molecule type" value="Genomic_DNA"/>
</dbReference>
<reference evidence="2 3" key="1">
    <citation type="journal article" date="2010" name="Stand. Genomic Sci.">
        <title>Complete genome sequence of Thermaerobacter marianensis type strain (7p75a).</title>
        <authorList>
            <person name="Han C."/>
            <person name="Gu W."/>
            <person name="Zhang X."/>
            <person name="Lapidus A."/>
            <person name="Nolan M."/>
            <person name="Copeland A."/>
            <person name="Lucas S."/>
            <person name="Del Rio T.G."/>
            <person name="Tice H."/>
            <person name="Cheng J.F."/>
            <person name="Tapia R."/>
            <person name="Goodwin L."/>
            <person name="Pitluck S."/>
            <person name="Pagani I."/>
            <person name="Ivanova N."/>
            <person name="Mavromatis K."/>
            <person name="Mikhailova N."/>
            <person name="Pati A."/>
            <person name="Chen A."/>
            <person name="Palaniappan K."/>
            <person name="Land M."/>
            <person name="Hauser L."/>
            <person name="Chang Y.J."/>
            <person name="Jeffries C.D."/>
            <person name="Schneider S."/>
            <person name="Rohde M."/>
            <person name="Goker M."/>
            <person name="Pukall R."/>
            <person name="Woyke T."/>
            <person name="Bristow J."/>
            <person name="Eisen J.A."/>
            <person name="Markowitz V."/>
            <person name="Hugenholtz P."/>
            <person name="Kyrpides N.C."/>
            <person name="Klenk H.P."/>
            <person name="Detter J.C."/>
        </authorList>
    </citation>
    <scope>NUCLEOTIDE SEQUENCE [LARGE SCALE GENOMIC DNA]</scope>
    <source>
        <strain evidence="3">ATCC 700841 / DSM 12885 / JCM 10246 / 7p75a</strain>
    </source>
</reference>
<feature type="region of interest" description="Disordered" evidence="1">
    <location>
        <begin position="318"/>
        <end position="353"/>
    </location>
</feature>
<reference evidence="3" key="2">
    <citation type="journal article" date="2010" name="Stand. Genomic Sci.">
        <title>Complete genome sequence of Thermaerobacter marianensis type strain (7p75aT).</title>
        <authorList>
            <person name="Han C."/>
            <person name="Gu W."/>
            <person name="Zhang X."/>
            <person name="Lapidus A."/>
            <person name="Nolan M."/>
            <person name="Copeland A."/>
            <person name="Lucas S."/>
            <person name="Glavina Del Rio T."/>
            <person name="Tice H."/>
            <person name="Cheng J."/>
            <person name="Tapia R."/>
            <person name="Goodwin L."/>
            <person name="Pitluck S."/>
            <person name="Pagani I."/>
            <person name="Ivanova N."/>
            <person name="Mavromatis K."/>
            <person name="Mikhailova N."/>
            <person name="Pati A."/>
            <person name="Chen A."/>
            <person name="Palaniappan K."/>
            <person name="Land M."/>
            <person name="Hauser L."/>
            <person name="Chang Y."/>
            <person name="Jeffries C."/>
            <person name="Schneider S."/>
            <person name="Rohde M."/>
            <person name="Goker M."/>
            <person name="Pukall R."/>
            <person name="Woyke T."/>
            <person name="Bristow J."/>
            <person name="Eisen J."/>
            <person name="Markowitz V."/>
            <person name="Hugenholtz P."/>
            <person name="Kyrpides N."/>
            <person name="Klenk H."/>
            <person name="Detter J."/>
        </authorList>
    </citation>
    <scope>NUCLEOTIDE SEQUENCE [LARGE SCALE GENOMIC DNA]</scope>
    <source>
        <strain evidence="3">ATCC 700841 / DSM 12885 / JCM 10246 / 7p75a</strain>
    </source>
</reference>
<dbReference type="Proteomes" id="UP000008915">
    <property type="component" value="Chromosome"/>
</dbReference>
<feature type="region of interest" description="Disordered" evidence="1">
    <location>
        <begin position="1"/>
        <end position="34"/>
    </location>
</feature>
<dbReference type="HOGENOM" id="CLU_606823_0_0_9"/>
<name>E6SLK5_THEM7</name>
<evidence type="ECO:0000313" key="3">
    <source>
        <dbReference type="Proteomes" id="UP000008915"/>
    </source>
</evidence>
<proteinExistence type="predicted"/>
<dbReference type="STRING" id="644966.Tmar_0147"/>
<organism evidence="2 3">
    <name type="scientific">Thermaerobacter marianensis (strain ATCC 700841 / DSM 12885 / JCM 10246 / 7p75a)</name>
    <dbReference type="NCBI Taxonomy" id="644966"/>
    <lineage>
        <taxon>Bacteria</taxon>
        <taxon>Bacillati</taxon>
        <taxon>Bacillota</taxon>
        <taxon>Clostridia</taxon>
        <taxon>Eubacteriales</taxon>
        <taxon>Clostridiales Family XVII. Incertae Sedis</taxon>
        <taxon>Thermaerobacter</taxon>
    </lineage>
</organism>
<sequence>MQWTPGRRDPGSGNPTPPAPASGRATPRAESTVHHGTAAVCGQARSGTGMGWAISKTAPQRQGVRAAVAATAAVTVAITAIAWGGAAFPRAAKAGPVGPLDGGSRGLAQIAATDAGDPPGMGVPLGVSAALRDLLEALDRSDGARDGGQDRPQDGDRGQGGLARSARTPGPAGDPATGGSPTPAGARAAANPAAAGSRVAILAAVWRPEPGSGSVPGWDAVQRLWRACGWNVPQGRADRPVTRGELAQWLVAGLLRPAPPDLPQATALAMAAGMGWIPGTWTVAGTEEAAGGSAEPAGEPVTRRDLAAVAAAVLRNDAAPEQPGPGPSTQAPAAPPAPEGRFAPGLGPENALGREAATPAPLVETMAWFLRLLEATGRLFHGEGVVTAVDPAGGRVWVTQGQLRWVLAIAGDAAFYLNGRRAPLEALQPGDEVRWCAGEGGNTAVPGGAGV</sequence>
<feature type="region of interest" description="Disordered" evidence="1">
    <location>
        <begin position="140"/>
        <end position="191"/>
    </location>
</feature>
<dbReference type="KEGG" id="tmr:Tmar_0147"/>
<evidence type="ECO:0000313" key="2">
    <source>
        <dbReference type="EMBL" id="ADU50272.1"/>
    </source>
</evidence>
<keyword evidence="3" id="KW-1185">Reference proteome</keyword>
<feature type="compositionally biased region" description="Basic and acidic residues" evidence="1">
    <location>
        <begin position="140"/>
        <end position="157"/>
    </location>
</feature>
<gene>
    <name evidence="2" type="ordered locus">Tmar_0147</name>
</gene>
<accession>E6SLK5</accession>